<dbReference type="Proteomes" id="UP000320811">
    <property type="component" value="Unassembled WGS sequence"/>
</dbReference>
<proteinExistence type="predicted"/>
<feature type="chain" id="PRO_5022129872" evidence="2">
    <location>
        <begin position="19"/>
        <end position="204"/>
    </location>
</feature>
<dbReference type="EMBL" id="VIWO01000006">
    <property type="protein sequence ID" value="TWF39126.1"/>
    <property type="molecule type" value="Genomic_DNA"/>
</dbReference>
<evidence type="ECO:0000313" key="4">
    <source>
        <dbReference type="EMBL" id="TWF39126.1"/>
    </source>
</evidence>
<evidence type="ECO:0000259" key="3">
    <source>
        <dbReference type="Pfam" id="PF12867"/>
    </source>
</evidence>
<accession>A0A561PLZ8</accession>
<keyword evidence="1" id="KW-0175">Coiled coil</keyword>
<dbReference type="InterPro" id="IPR034660">
    <property type="entry name" value="DinB/YfiT-like"/>
</dbReference>
<keyword evidence="5" id="KW-1185">Reference proteome</keyword>
<dbReference type="InterPro" id="IPR024775">
    <property type="entry name" value="DinB-like"/>
</dbReference>
<feature type="coiled-coil region" evidence="1">
    <location>
        <begin position="28"/>
        <end position="55"/>
    </location>
</feature>
<dbReference type="Pfam" id="PF12867">
    <property type="entry name" value="DinB_2"/>
    <property type="match status" value="1"/>
</dbReference>
<comment type="caution">
    <text evidence="4">The sequence shown here is derived from an EMBL/GenBank/DDBJ whole genome shotgun (WGS) entry which is preliminary data.</text>
</comment>
<organism evidence="4 5">
    <name type="scientific">Chitinophaga polysaccharea</name>
    <dbReference type="NCBI Taxonomy" id="1293035"/>
    <lineage>
        <taxon>Bacteria</taxon>
        <taxon>Pseudomonadati</taxon>
        <taxon>Bacteroidota</taxon>
        <taxon>Chitinophagia</taxon>
        <taxon>Chitinophagales</taxon>
        <taxon>Chitinophagaceae</taxon>
        <taxon>Chitinophaga</taxon>
    </lineage>
</organism>
<evidence type="ECO:0000256" key="2">
    <source>
        <dbReference type="SAM" id="SignalP"/>
    </source>
</evidence>
<feature type="domain" description="DinB-like" evidence="3">
    <location>
        <begin position="37"/>
        <end position="193"/>
    </location>
</feature>
<evidence type="ECO:0000256" key="1">
    <source>
        <dbReference type="SAM" id="Coils"/>
    </source>
</evidence>
<evidence type="ECO:0000313" key="5">
    <source>
        <dbReference type="Proteomes" id="UP000320811"/>
    </source>
</evidence>
<dbReference type="Gene3D" id="1.20.120.450">
    <property type="entry name" value="dinb family like domain"/>
    <property type="match status" value="1"/>
</dbReference>
<protein>
    <submittedName>
        <fullName evidence="4">DinB family protein</fullName>
    </submittedName>
</protein>
<gene>
    <name evidence="4" type="ORF">FHW36_106353</name>
</gene>
<sequence length="204" mass="23334">MKKLRLLLLIATGISFMAFQPPAKKVVREDKTLLISQLQETRDNLLKEVQGLSDAQLEYKTAPDRWSVIECVEHITLIEKAIMEGEQQLVKQPVNPEKRTEIKTTDEQIIKNVEDRSHKAKAPEFGIPKHAYSSDAEAIKNFTEQRNKLIEYVTNTNDDLRNHVMNHPVLGMIDAYQLLLLDAAHTNRHTQQLQEVKADAGFPK</sequence>
<reference evidence="4 5" key="1">
    <citation type="submission" date="2019-06" db="EMBL/GenBank/DDBJ databases">
        <title>Sorghum-associated microbial communities from plants grown in Nebraska, USA.</title>
        <authorList>
            <person name="Schachtman D."/>
        </authorList>
    </citation>
    <scope>NUCLEOTIDE SEQUENCE [LARGE SCALE GENOMIC DNA]</scope>
    <source>
        <strain evidence="4 5">1209</strain>
    </source>
</reference>
<dbReference type="RefSeq" id="WP_145671540.1">
    <property type="nucleotide sequence ID" value="NZ_VIWO01000006.1"/>
</dbReference>
<dbReference type="SUPFAM" id="SSF109854">
    <property type="entry name" value="DinB/YfiT-like putative metalloenzymes"/>
    <property type="match status" value="1"/>
</dbReference>
<feature type="signal peptide" evidence="2">
    <location>
        <begin position="1"/>
        <end position="18"/>
    </location>
</feature>
<dbReference type="OrthoDB" id="9807923at2"/>
<dbReference type="AlphaFoldDB" id="A0A561PLZ8"/>
<name>A0A561PLZ8_9BACT</name>
<keyword evidence="2" id="KW-0732">Signal</keyword>